<dbReference type="SMART" id="SM00226">
    <property type="entry name" value="LMWPc"/>
    <property type="match status" value="1"/>
</dbReference>
<dbReference type="Pfam" id="PF01451">
    <property type="entry name" value="LMWPc"/>
    <property type="match status" value="1"/>
</dbReference>
<feature type="active site" description="Nucleophile" evidence="4">
    <location>
        <position position="11"/>
    </location>
</feature>
<dbReference type="AlphaFoldDB" id="A0A4Y9SIV1"/>
<evidence type="ECO:0000313" key="6">
    <source>
        <dbReference type="EMBL" id="TFW25572.1"/>
    </source>
</evidence>
<dbReference type="EMBL" id="SPVG01000088">
    <property type="protein sequence ID" value="TFW25572.1"/>
    <property type="molecule type" value="Genomic_DNA"/>
</dbReference>
<dbReference type="GO" id="GO:0004725">
    <property type="term" value="F:protein tyrosine phosphatase activity"/>
    <property type="evidence" value="ECO:0007669"/>
    <property type="project" value="InterPro"/>
</dbReference>
<evidence type="ECO:0000256" key="4">
    <source>
        <dbReference type="PIRSR" id="PIRSR617867-1"/>
    </source>
</evidence>
<keyword evidence="3" id="KW-0904">Protein phosphatase</keyword>
<proteinExistence type="inferred from homology"/>
<dbReference type="CDD" id="cd16343">
    <property type="entry name" value="LMWPTP"/>
    <property type="match status" value="1"/>
</dbReference>
<dbReference type="InterPro" id="IPR036196">
    <property type="entry name" value="Ptyr_pPase_sf"/>
</dbReference>
<dbReference type="Gene3D" id="3.40.50.2300">
    <property type="match status" value="1"/>
</dbReference>
<evidence type="ECO:0000259" key="5">
    <source>
        <dbReference type="SMART" id="SM00226"/>
    </source>
</evidence>
<gene>
    <name evidence="6" type="ORF">E4L98_09140</name>
</gene>
<keyword evidence="2" id="KW-0378">Hydrolase</keyword>
<dbReference type="FunFam" id="3.40.50.2300:FF:000113">
    <property type="entry name" value="Low molecular weight protein-tyrosine-phosphatase"/>
    <property type="match status" value="1"/>
</dbReference>
<comment type="caution">
    <text evidence="6">The sequence shown here is derived from an EMBL/GenBank/DDBJ whole genome shotgun (WGS) entry which is preliminary data.</text>
</comment>
<dbReference type="OrthoDB" id="9784339at2"/>
<dbReference type="Proteomes" id="UP000297729">
    <property type="component" value="Unassembled WGS sequence"/>
</dbReference>
<dbReference type="RefSeq" id="WP_135201249.1">
    <property type="nucleotide sequence ID" value="NZ_SPVG01000088.1"/>
</dbReference>
<comment type="similarity">
    <text evidence="1">Belongs to the low molecular weight phosphotyrosine protein phosphatase family.</text>
</comment>
<evidence type="ECO:0000256" key="1">
    <source>
        <dbReference type="ARBA" id="ARBA00011063"/>
    </source>
</evidence>
<sequence>MTRQVSVLFVCMGNICRSPTAEGVFRHRVEAAGLKDRFVIDSAGTHGYHVGEPPDARSMEYALKRGYDLSAQRSRKVKASDFAAFDHVVAMDHDNLKLLQAICPPEHQHKLSLMMSHAARRDSDVVPDPYYGGGKGFDLVLDYLESAAEGLLRKLTQQAK</sequence>
<feature type="active site" evidence="4">
    <location>
        <position position="17"/>
    </location>
</feature>
<feature type="active site" description="Proton donor" evidence="4">
    <location>
        <position position="128"/>
    </location>
</feature>
<accession>A0A4Y9SIV1</accession>
<dbReference type="PANTHER" id="PTHR47439:SF1">
    <property type="entry name" value="ACID PHOSPHATASE"/>
    <property type="match status" value="1"/>
</dbReference>
<dbReference type="SUPFAM" id="SSF52788">
    <property type="entry name" value="Phosphotyrosine protein phosphatases I"/>
    <property type="match status" value="1"/>
</dbReference>
<feature type="domain" description="Phosphotyrosine protein phosphatase I" evidence="5">
    <location>
        <begin position="5"/>
        <end position="154"/>
    </location>
</feature>
<protein>
    <submittedName>
        <fullName evidence="6">Low molecular weight phosphotyrosine protein phosphatase</fullName>
    </submittedName>
</protein>
<dbReference type="PANTHER" id="PTHR47439">
    <property type="entry name" value="LOW MOLECULAR WEIGHT PHOSPHOTYROSINE PROTEIN PHOSPHATASE-RELATED"/>
    <property type="match status" value="1"/>
</dbReference>
<evidence type="ECO:0000256" key="3">
    <source>
        <dbReference type="ARBA" id="ARBA00022912"/>
    </source>
</evidence>
<name>A0A4Y9SIV1_9BURK</name>
<organism evidence="6 7">
    <name type="scientific">Duganella callida</name>
    <dbReference type="NCBI Taxonomy" id="2561932"/>
    <lineage>
        <taxon>Bacteria</taxon>
        <taxon>Pseudomonadati</taxon>
        <taxon>Pseudomonadota</taxon>
        <taxon>Betaproteobacteria</taxon>
        <taxon>Burkholderiales</taxon>
        <taxon>Oxalobacteraceae</taxon>
        <taxon>Telluria group</taxon>
        <taxon>Duganella</taxon>
    </lineage>
</organism>
<reference evidence="6 7" key="1">
    <citation type="submission" date="2019-03" db="EMBL/GenBank/DDBJ databases">
        <title>Draft Genome Sequence of Duganella callidus sp. nov., a Novel Duganella Species Isolated from Cultivated Soil.</title>
        <authorList>
            <person name="Raths R."/>
            <person name="Peta V."/>
            <person name="Bucking H."/>
        </authorList>
    </citation>
    <scope>NUCLEOTIDE SEQUENCE [LARGE SCALE GENOMIC DNA]</scope>
    <source>
        <strain evidence="6 7">DN04</strain>
    </source>
</reference>
<evidence type="ECO:0000313" key="7">
    <source>
        <dbReference type="Proteomes" id="UP000297729"/>
    </source>
</evidence>
<keyword evidence="7" id="KW-1185">Reference proteome</keyword>
<dbReference type="PRINTS" id="PR00719">
    <property type="entry name" value="LMWPTPASE"/>
</dbReference>
<dbReference type="InterPro" id="IPR017867">
    <property type="entry name" value="Tyr_phospatase_low_mol_wt"/>
</dbReference>
<dbReference type="InterPro" id="IPR052995">
    <property type="entry name" value="LMW-PTP"/>
</dbReference>
<dbReference type="InterPro" id="IPR023485">
    <property type="entry name" value="Ptyr_pPase"/>
</dbReference>
<evidence type="ECO:0000256" key="2">
    <source>
        <dbReference type="ARBA" id="ARBA00022801"/>
    </source>
</evidence>